<dbReference type="GO" id="GO:0005381">
    <property type="term" value="F:iron ion transmembrane transporter activity"/>
    <property type="evidence" value="ECO:0007669"/>
    <property type="project" value="UniProtKB-UniRule"/>
</dbReference>
<dbReference type="Pfam" id="PF06963">
    <property type="entry name" value="FPN1"/>
    <property type="match status" value="2"/>
</dbReference>
<keyword evidence="8" id="KW-1185">Reference proteome</keyword>
<evidence type="ECO:0000256" key="3">
    <source>
        <dbReference type="ARBA" id="ARBA00022692"/>
    </source>
</evidence>
<name>A0A8J6AAD9_GALPY</name>
<keyword evidence="3 6" id="KW-0812">Transmembrane</keyword>
<feature type="non-terminal residue" evidence="7">
    <location>
        <position position="322"/>
    </location>
</feature>
<dbReference type="PANTHER" id="PTHR11660:SF50">
    <property type="entry name" value="SOLUTE CARRIER FAMILY 40 MEMBER"/>
    <property type="match status" value="1"/>
</dbReference>
<dbReference type="PANTHER" id="PTHR11660">
    <property type="entry name" value="SOLUTE CARRIER FAMILY 40 MEMBER"/>
    <property type="match status" value="1"/>
</dbReference>
<dbReference type="EMBL" id="JAGFMF010011726">
    <property type="protein sequence ID" value="KAG8514770.1"/>
    <property type="molecule type" value="Genomic_DNA"/>
</dbReference>
<dbReference type="GO" id="GO:0016020">
    <property type="term" value="C:membrane"/>
    <property type="evidence" value="ECO:0007669"/>
    <property type="project" value="UniProtKB-SubCell"/>
</dbReference>
<protein>
    <recommendedName>
        <fullName evidence="6">Solute carrier family 40 member</fullName>
    </recommendedName>
</protein>
<comment type="similarity">
    <text evidence="6">Belongs to the ferroportin (FP) (TC 2.A.100) family. SLC40A subfamily.</text>
</comment>
<reference evidence="7" key="1">
    <citation type="journal article" date="2021" name="Evol. Appl.">
        <title>The genome of the Pyrenean desman and the effects of bottlenecks and inbreeding on the genomic landscape of an endangered species.</title>
        <authorList>
            <person name="Escoda L."/>
            <person name="Castresana J."/>
        </authorList>
    </citation>
    <scope>NUCLEOTIDE SEQUENCE</scope>
    <source>
        <strain evidence="7">IBE-C5619</strain>
    </source>
</reference>
<dbReference type="OrthoDB" id="648861at2759"/>
<comment type="subcellular location">
    <subcellularLocation>
        <location evidence="1 6">Membrane</location>
        <topology evidence="1 6">Multi-pass membrane protein</topology>
    </subcellularLocation>
</comment>
<comment type="caution">
    <text evidence="7">The sequence shown here is derived from an EMBL/GenBank/DDBJ whole genome shotgun (WGS) entry which is preliminary data.</text>
</comment>
<evidence type="ECO:0000256" key="2">
    <source>
        <dbReference type="ARBA" id="ARBA00022448"/>
    </source>
</evidence>
<evidence type="ECO:0000256" key="5">
    <source>
        <dbReference type="ARBA" id="ARBA00023136"/>
    </source>
</evidence>
<organism evidence="7 8">
    <name type="scientific">Galemys pyrenaicus</name>
    <name type="common">Iberian desman</name>
    <name type="synonym">Pyrenean desman</name>
    <dbReference type="NCBI Taxonomy" id="202257"/>
    <lineage>
        <taxon>Eukaryota</taxon>
        <taxon>Metazoa</taxon>
        <taxon>Chordata</taxon>
        <taxon>Craniata</taxon>
        <taxon>Vertebrata</taxon>
        <taxon>Euteleostomi</taxon>
        <taxon>Mammalia</taxon>
        <taxon>Eutheria</taxon>
        <taxon>Laurasiatheria</taxon>
        <taxon>Eulipotyphla</taxon>
        <taxon>Talpidae</taxon>
        <taxon>Galemys</taxon>
    </lineage>
</organism>
<dbReference type="Proteomes" id="UP000700334">
    <property type="component" value="Unassembled WGS sequence"/>
</dbReference>
<keyword evidence="6" id="KW-0406">Ion transport</keyword>
<feature type="transmembrane region" description="Helical" evidence="6">
    <location>
        <begin position="20"/>
        <end position="42"/>
    </location>
</feature>
<evidence type="ECO:0000313" key="7">
    <source>
        <dbReference type="EMBL" id="KAG8514770.1"/>
    </source>
</evidence>
<sequence length="322" mass="35894">GDWMWHFAMSVFLKELYRHNLLTAVFGLVVAGYALIIGVLIGDWIDRKARNKGGLLCNYQHPGGFSEPGQHNTDHHHLKGLDCQPHSSSQLDQINIFAPLSVGQVMTWASHVIVYQLVTSIGKTSAAEGHFLERQQAAVNTQEGREVNSWQTVFPPCLGLAFLHMTVLGFDYITTDSTNTQEIEAPCLTSSQPFQHCLDHTVLTKFTEHYGLVTMEIISSWLKVDSLTLCIVSVFTPGSPFDLVVSSLPLSKNSSSNHELLKADQVHVYSFEKNMNHPILPDHTSMHCVTSTVLLQGEQYPRHPESSDSIILLFSGRILARM</sequence>
<keyword evidence="2 6" id="KW-0813">Transport</keyword>
<keyword evidence="5 6" id="KW-0472">Membrane</keyword>
<dbReference type="AlphaFoldDB" id="A0A8J6AAD9"/>
<keyword evidence="4 6" id="KW-1133">Transmembrane helix</keyword>
<comment type="caution">
    <text evidence="6">Lacks conserved residue(s) required for the propagation of feature annotation.</text>
</comment>
<gene>
    <name evidence="7" type="ORF">J0S82_001869</name>
</gene>
<evidence type="ECO:0000313" key="8">
    <source>
        <dbReference type="Proteomes" id="UP000700334"/>
    </source>
</evidence>
<dbReference type="InterPro" id="IPR009716">
    <property type="entry name" value="Ferroportin-1"/>
</dbReference>
<proteinExistence type="inferred from homology"/>
<feature type="non-terminal residue" evidence="7">
    <location>
        <position position="1"/>
    </location>
</feature>
<comment type="function">
    <text evidence="6">May be involved in iron transport and iron homeostasis.</text>
</comment>
<evidence type="ECO:0000256" key="1">
    <source>
        <dbReference type="ARBA" id="ARBA00004141"/>
    </source>
</evidence>
<evidence type="ECO:0000256" key="6">
    <source>
        <dbReference type="RuleBase" id="RU365065"/>
    </source>
</evidence>
<evidence type="ECO:0000256" key="4">
    <source>
        <dbReference type="ARBA" id="ARBA00022989"/>
    </source>
</evidence>
<accession>A0A8J6AAD9</accession>